<dbReference type="SUPFAM" id="SSF47336">
    <property type="entry name" value="ACP-like"/>
    <property type="match status" value="1"/>
</dbReference>
<evidence type="ECO:0000256" key="3">
    <source>
        <dbReference type="ARBA" id="ARBA00022679"/>
    </source>
</evidence>
<evidence type="ECO:0000256" key="2">
    <source>
        <dbReference type="ARBA" id="ARBA00022553"/>
    </source>
</evidence>
<dbReference type="Pfam" id="PF00698">
    <property type="entry name" value="Acyl_transf_1"/>
    <property type="match status" value="1"/>
</dbReference>
<reference evidence="7 8" key="1">
    <citation type="submission" date="2017-02" db="EMBL/GenBank/DDBJ databases">
        <authorList>
            <person name="Peterson S.W."/>
        </authorList>
    </citation>
    <scope>NUCLEOTIDE SEQUENCE [LARGE SCALE GENOMIC DNA]</scope>
    <source>
        <strain evidence="7 8">DSM 45154</strain>
    </source>
</reference>
<dbReference type="STRING" id="1122192.SAMN02745673_01946"/>
<dbReference type="EMBL" id="FUWS01000004">
    <property type="protein sequence ID" value="SJZ93704.1"/>
    <property type="molecule type" value="Genomic_DNA"/>
</dbReference>
<organism evidence="7 8">
    <name type="scientific">Marinactinospora thermotolerans DSM 45154</name>
    <dbReference type="NCBI Taxonomy" id="1122192"/>
    <lineage>
        <taxon>Bacteria</taxon>
        <taxon>Bacillati</taxon>
        <taxon>Actinomycetota</taxon>
        <taxon>Actinomycetes</taxon>
        <taxon>Streptosporangiales</taxon>
        <taxon>Nocardiopsidaceae</taxon>
        <taxon>Marinactinospora</taxon>
    </lineage>
</organism>
<dbReference type="SMART" id="SM00825">
    <property type="entry name" value="PKS_KS"/>
    <property type="match status" value="1"/>
</dbReference>
<dbReference type="GO" id="GO:0031177">
    <property type="term" value="F:phosphopantetheine binding"/>
    <property type="evidence" value="ECO:0007669"/>
    <property type="project" value="InterPro"/>
</dbReference>
<dbReference type="CDD" id="cd00833">
    <property type="entry name" value="PKS"/>
    <property type="match status" value="1"/>
</dbReference>
<dbReference type="InterPro" id="IPR032821">
    <property type="entry name" value="PKS_assoc"/>
</dbReference>
<dbReference type="Proteomes" id="UP000190637">
    <property type="component" value="Unassembled WGS sequence"/>
</dbReference>
<dbReference type="AlphaFoldDB" id="A0A1T4PQ01"/>
<dbReference type="PROSITE" id="PS00606">
    <property type="entry name" value="KS3_1"/>
    <property type="match status" value="1"/>
</dbReference>
<dbReference type="PROSITE" id="PS50075">
    <property type="entry name" value="CARRIER"/>
    <property type="match status" value="1"/>
</dbReference>
<feature type="domain" description="Ketosynthase family 3 (KS3)" evidence="6">
    <location>
        <begin position="28"/>
        <end position="451"/>
    </location>
</feature>
<dbReference type="PROSITE" id="PS52004">
    <property type="entry name" value="KS3_2"/>
    <property type="match status" value="1"/>
</dbReference>
<dbReference type="InterPro" id="IPR016035">
    <property type="entry name" value="Acyl_Trfase/lysoPLipase"/>
</dbReference>
<feature type="domain" description="Carrier" evidence="5">
    <location>
        <begin position="915"/>
        <end position="994"/>
    </location>
</feature>
<dbReference type="InterPro" id="IPR036736">
    <property type="entry name" value="ACP-like_sf"/>
</dbReference>
<dbReference type="InterPro" id="IPR016039">
    <property type="entry name" value="Thiolase-like"/>
</dbReference>
<dbReference type="InterPro" id="IPR020806">
    <property type="entry name" value="PKS_PP-bd"/>
</dbReference>
<dbReference type="SUPFAM" id="SSF53901">
    <property type="entry name" value="Thiolase-like"/>
    <property type="match status" value="1"/>
</dbReference>
<dbReference type="InterPro" id="IPR009081">
    <property type="entry name" value="PP-bd_ACP"/>
</dbReference>
<dbReference type="Pfam" id="PF00109">
    <property type="entry name" value="ketoacyl-synt"/>
    <property type="match status" value="1"/>
</dbReference>
<dbReference type="InterPro" id="IPR020841">
    <property type="entry name" value="PKS_Beta-ketoAc_synthase_dom"/>
</dbReference>
<dbReference type="SMART" id="SM00827">
    <property type="entry name" value="PKS_AT"/>
    <property type="match status" value="1"/>
</dbReference>
<dbReference type="SUPFAM" id="SSF52151">
    <property type="entry name" value="FabD/lysophospholipase-like"/>
    <property type="match status" value="1"/>
</dbReference>
<keyword evidence="2" id="KW-0597">Phosphoprotein</keyword>
<dbReference type="InterPro" id="IPR014043">
    <property type="entry name" value="Acyl_transferase_dom"/>
</dbReference>
<evidence type="ECO:0000259" key="5">
    <source>
        <dbReference type="PROSITE" id="PS50075"/>
    </source>
</evidence>
<dbReference type="InterPro" id="IPR001227">
    <property type="entry name" value="Ac_transferase_dom_sf"/>
</dbReference>
<dbReference type="SUPFAM" id="SSF55048">
    <property type="entry name" value="Probable ACP-binding domain of malonyl-CoA ACP transacylase"/>
    <property type="match status" value="1"/>
</dbReference>
<dbReference type="GO" id="GO:0006633">
    <property type="term" value="P:fatty acid biosynthetic process"/>
    <property type="evidence" value="ECO:0007669"/>
    <property type="project" value="InterPro"/>
</dbReference>
<dbReference type="Gene3D" id="3.40.366.10">
    <property type="entry name" value="Malonyl-Coenzyme A Acyl Carrier Protein, domain 2"/>
    <property type="match status" value="1"/>
</dbReference>
<evidence type="ECO:0000313" key="8">
    <source>
        <dbReference type="Proteomes" id="UP000190637"/>
    </source>
</evidence>
<dbReference type="InterPro" id="IPR014031">
    <property type="entry name" value="Ketoacyl_synth_C"/>
</dbReference>
<dbReference type="Gene3D" id="3.30.70.3290">
    <property type="match status" value="1"/>
</dbReference>
<accession>A0A1T4PQ01</accession>
<evidence type="ECO:0000313" key="7">
    <source>
        <dbReference type="EMBL" id="SJZ93704.1"/>
    </source>
</evidence>
<dbReference type="PANTHER" id="PTHR43775:SF37">
    <property type="entry name" value="SI:DKEY-61P9.11"/>
    <property type="match status" value="1"/>
</dbReference>
<dbReference type="GO" id="GO:0004315">
    <property type="term" value="F:3-oxoacyl-[acyl-carrier-protein] synthase activity"/>
    <property type="evidence" value="ECO:0007669"/>
    <property type="project" value="InterPro"/>
</dbReference>
<evidence type="ECO:0000256" key="1">
    <source>
        <dbReference type="ARBA" id="ARBA00022450"/>
    </source>
</evidence>
<dbReference type="GO" id="GO:0004312">
    <property type="term" value="F:fatty acid synthase activity"/>
    <property type="evidence" value="ECO:0007669"/>
    <property type="project" value="TreeGrafter"/>
</dbReference>
<dbReference type="Pfam" id="PF00550">
    <property type="entry name" value="PP-binding"/>
    <property type="match status" value="1"/>
</dbReference>
<dbReference type="Pfam" id="PF02801">
    <property type="entry name" value="Ketoacyl-synt_C"/>
    <property type="match status" value="1"/>
</dbReference>
<evidence type="ECO:0000256" key="4">
    <source>
        <dbReference type="SAM" id="MobiDB-lite"/>
    </source>
</evidence>
<dbReference type="Pfam" id="PF16197">
    <property type="entry name" value="KAsynt_C_assoc"/>
    <property type="match status" value="1"/>
</dbReference>
<keyword evidence="3" id="KW-0808">Transferase</keyword>
<sequence>MHASPQDGRTESEHLPMTFPPAASVVPDRTVAIVGIGTRFPGGLHGPDTFWQALLERRDATVEIPEQRWKTMVDQIAEEQRPQQPYRAGVVEDIDAFDHEFFGITATEAAEMDPQQRMLLETVVEALTDAGIAPGSLGGTATGVYVGAVCFDQATLAFTPGRRTTMSNLSGTALSILANRVSYFLDLRGPSLTIDTACSSSLTALHYARQALENGEIDTAIVGGVNILLNGAMMAAFHEGGVLGATGATRPFDADGDGYVRGEGAGVVVLRRHADAQAAGDRIYALVRSTAVNSDGRTHGMFAPSSQAQADMLRTACARAGVDPRDVDYIQAHGTGTAAGDRIEAKALSEVLGAGRDSDDPVLVGSVKANIGHLEGGAGVAGVITAALALHHGIIPGTIHHDRMRPNLVRFPIRVPTTAEPWPERARGRARLAGVSGFGFGGTNAHALLQGVEEVPAEPLPTFIPLSAHSETSLRATAARWAPVVASAEDLTAVASTAVHRRDHNGPLYGTRTRQHAAVLAATREEAAAALEALGEGRPHPALFGPGSAPARPPRRVWVFSGHGSQWAGMGRDLYARIPAFAAAVDEVRAVLGAGMDRAPWAPGDPVDDFVSAQHAIFTVQVALARTWESWGITPEAVIGHSLGEAAAAHIAGALSLEDAALLVRVRSELLNETEGTGGLLATDLDAEHARLILDGREGRLAVAVVNGPSSTVISGENEALDRLQAELDAAGAWTRRVDSGVPGHSPILDPLVPRMRTALAGLEPREGRIPFYSTLSATLAAGTDLDGDYWARQMRSTVQLYDTLTAVAGEKHSVFVEIAPRSVLAHAISATLEARGVPLDVVPAGLPERDETGELLAAVARLSTHGHIASGLVPSGLTPVALPAAAWDRGPGSEPHAAPTELGSLLAAANGPQERRAAIVEVLRVMVGEITRTDPADLPLDEELGFLGVTSVALIEIRNRLQQAHPSLIGLPVAIIHAEPTIDRISEEIERHLAAQAL</sequence>
<evidence type="ECO:0000259" key="6">
    <source>
        <dbReference type="PROSITE" id="PS52004"/>
    </source>
</evidence>
<dbReference type="InterPro" id="IPR050091">
    <property type="entry name" value="PKS_NRPS_Biosynth_Enz"/>
</dbReference>
<dbReference type="Gene3D" id="3.40.47.10">
    <property type="match status" value="1"/>
</dbReference>
<dbReference type="PANTHER" id="PTHR43775">
    <property type="entry name" value="FATTY ACID SYNTHASE"/>
    <property type="match status" value="1"/>
</dbReference>
<proteinExistence type="predicted"/>
<gene>
    <name evidence="7" type="ORF">SAMN02745673_01946</name>
</gene>
<dbReference type="InterPro" id="IPR016036">
    <property type="entry name" value="Malonyl_transacylase_ACP-bd"/>
</dbReference>
<keyword evidence="1" id="KW-0596">Phosphopantetheine</keyword>
<protein>
    <submittedName>
        <fullName evidence="7">Polyketide synthase 13</fullName>
    </submittedName>
</protein>
<feature type="region of interest" description="Disordered" evidence="4">
    <location>
        <begin position="1"/>
        <end position="22"/>
    </location>
</feature>
<dbReference type="InterPro" id="IPR018201">
    <property type="entry name" value="Ketoacyl_synth_AS"/>
</dbReference>
<name>A0A1T4PQ01_9ACTN</name>
<keyword evidence="8" id="KW-1185">Reference proteome</keyword>
<dbReference type="Gene3D" id="1.10.1200.10">
    <property type="entry name" value="ACP-like"/>
    <property type="match status" value="1"/>
</dbReference>
<dbReference type="SMART" id="SM00823">
    <property type="entry name" value="PKS_PP"/>
    <property type="match status" value="1"/>
</dbReference>
<dbReference type="InterPro" id="IPR014030">
    <property type="entry name" value="Ketoacyl_synth_N"/>
</dbReference>